<sequence>MNRAIHALRSALFMLVLVVTVIPYAIACSFFFLTPLSWRYRFTLGWPRFAVWAAKVVCGIRWQVIGAENIPDEPVVFLSKHQSAWETLFLVWWLPREVCFVHKRSLLMLPFFGWGLGMLRMIHIDRAKGADAFIQVVRQGKTRLGEGRSIVLFPEGTRTPVGSQGSYKTGGVRLARATGARIVPIALNSGERWARNAFIKTPGTVTISVGAPIVAAGRPVNEVNAEVEGWIETEMRRISPKVYSDAAVITERPATAA</sequence>
<organism evidence="1 2">
    <name type="scientific">Derxia gummosa DSM 723</name>
    <dbReference type="NCBI Taxonomy" id="1121388"/>
    <lineage>
        <taxon>Bacteria</taxon>
        <taxon>Pseudomonadati</taxon>
        <taxon>Pseudomonadota</taxon>
        <taxon>Betaproteobacteria</taxon>
        <taxon>Burkholderiales</taxon>
        <taxon>Alcaligenaceae</taxon>
        <taxon>Derxia</taxon>
    </lineage>
</organism>
<name>A0AC36KHU5_9BURK</name>
<keyword evidence="1" id="KW-1185">Reference proteome</keyword>
<accession>A0AC36KHU5</accession>
<evidence type="ECO:0000313" key="1">
    <source>
        <dbReference type="Proteomes" id="UP000675920"/>
    </source>
</evidence>
<proteinExistence type="predicted"/>
<dbReference type="Proteomes" id="UP000675920">
    <property type="component" value="Unplaced"/>
</dbReference>
<reference evidence="2" key="1">
    <citation type="submission" date="2025-08" db="UniProtKB">
        <authorList>
            <consortium name="RefSeq"/>
        </authorList>
    </citation>
    <scope>IDENTIFICATION</scope>
</reference>
<protein>
    <submittedName>
        <fullName evidence="2">Lysophospholipid acyltransferase family protein</fullName>
    </submittedName>
</protein>
<keyword evidence="2" id="KW-0012">Acyltransferase</keyword>
<keyword evidence="2" id="KW-0808">Transferase</keyword>
<evidence type="ECO:0000313" key="2">
    <source>
        <dbReference type="RefSeq" id="WP_034412774.1"/>
    </source>
</evidence>
<dbReference type="RefSeq" id="WP_034412774.1">
    <property type="nucleotide sequence ID" value="NZ_KI519500.1"/>
</dbReference>